<dbReference type="EMBL" id="KV417518">
    <property type="protein sequence ID" value="KZP25797.1"/>
    <property type="molecule type" value="Genomic_DNA"/>
</dbReference>
<organism evidence="2 3">
    <name type="scientific">Athelia psychrophila</name>
    <dbReference type="NCBI Taxonomy" id="1759441"/>
    <lineage>
        <taxon>Eukaryota</taxon>
        <taxon>Fungi</taxon>
        <taxon>Dikarya</taxon>
        <taxon>Basidiomycota</taxon>
        <taxon>Agaricomycotina</taxon>
        <taxon>Agaricomycetes</taxon>
        <taxon>Agaricomycetidae</taxon>
        <taxon>Atheliales</taxon>
        <taxon>Atheliaceae</taxon>
        <taxon>Athelia</taxon>
    </lineage>
</organism>
<evidence type="ECO:0000313" key="3">
    <source>
        <dbReference type="Proteomes" id="UP000076532"/>
    </source>
</evidence>
<dbReference type="Gene3D" id="2.120.10.30">
    <property type="entry name" value="TolB, C-terminal domain"/>
    <property type="match status" value="1"/>
</dbReference>
<dbReference type="InterPro" id="IPR011042">
    <property type="entry name" value="6-blade_b-propeller_TolB-like"/>
</dbReference>
<dbReference type="SUPFAM" id="SSF63829">
    <property type="entry name" value="Calcium-dependent phosphotriesterase"/>
    <property type="match status" value="1"/>
</dbReference>
<dbReference type="InterPro" id="IPR052998">
    <property type="entry name" value="Hetero-Diels-Alderase-like"/>
</dbReference>
<name>A0A166P7E3_9AGAM</name>
<keyword evidence="3" id="KW-1185">Reference proteome</keyword>
<dbReference type="STRING" id="436010.A0A166P7E3"/>
<sequence length="325" mass="33747">MIFIRSALWISAICTAAYAAAVGAPRSTGVTIRDIAQFPNGTWIENAIFRESNGQLLVTLLTTPDIYQVDPSGKTLPKHILSIPGYIGVLGIAELSPDVFAVITGNFTLSTFATVPGSYAIWKVDLRSSPPKSNKVTDIPAANLLNGMSILDTKGNILVGDGGVGVVYRVDAYTGNYTIVLDEPEMKPLAGGSLQLGINGVHTRGAFLYFSSTTQGLFARVPIHPDGTANGAVQVIAKPGFVDDFTFDASGNAFVCTNSGNTVVKVTPAGVVTTVAGSANSTAVAGTTSAHFGLGANAATLYVTQNGQFNMATYETHVLAIAGLV</sequence>
<accession>A0A166P7E3</accession>
<evidence type="ECO:0000313" key="2">
    <source>
        <dbReference type="EMBL" id="KZP25797.1"/>
    </source>
</evidence>
<feature type="chain" id="PRO_5007878128" description="SMP-30/Gluconolactonase/LRE-like region domain-containing protein" evidence="1">
    <location>
        <begin position="20"/>
        <end position="325"/>
    </location>
</feature>
<dbReference type="OrthoDB" id="2896642at2759"/>
<keyword evidence="1" id="KW-0732">Signal</keyword>
<evidence type="ECO:0008006" key="4">
    <source>
        <dbReference type="Google" id="ProtNLM"/>
    </source>
</evidence>
<dbReference type="Proteomes" id="UP000076532">
    <property type="component" value="Unassembled WGS sequence"/>
</dbReference>
<gene>
    <name evidence="2" type="ORF">FIBSPDRAFT_855425</name>
</gene>
<evidence type="ECO:0000256" key="1">
    <source>
        <dbReference type="SAM" id="SignalP"/>
    </source>
</evidence>
<dbReference type="PANTHER" id="PTHR42060">
    <property type="entry name" value="NHL REPEAT-CONTAINING PROTEIN-RELATED"/>
    <property type="match status" value="1"/>
</dbReference>
<dbReference type="AlphaFoldDB" id="A0A166P7E3"/>
<feature type="signal peptide" evidence="1">
    <location>
        <begin position="1"/>
        <end position="19"/>
    </location>
</feature>
<protein>
    <recommendedName>
        <fullName evidence="4">SMP-30/Gluconolactonase/LRE-like region domain-containing protein</fullName>
    </recommendedName>
</protein>
<proteinExistence type="predicted"/>
<dbReference type="PANTHER" id="PTHR42060:SF1">
    <property type="entry name" value="NHL REPEAT-CONTAINING PROTEIN"/>
    <property type="match status" value="1"/>
</dbReference>
<reference evidence="2 3" key="1">
    <citation type="journal article" date="2016" name="Mol. Biol. Evol.">
        <title>Comparative Genomics of Early-Diverging Mushroom-Forming Fungi Provides Insights into the Origins of Lignocellulose Decay Capabilities.</title>
        <authorList>
            <person name="Nagy L.G."/>
            <person name="Riley R."/>
            <person name="Tritt A."/>
            <person name="Adam C."/>
            <person name="Daum C."/>
            <person name="Floudas D."/>
            <person name="Sun H."/>
            <person name="Yadav J.S."/>
            <person name="Pangilinan J."/>
            <person name="Larsson K.H."/>
            <person name="Matsuura K."/>
            <person name="Barry K."/>
            <person name="Labutti K."/>
            <person name="Kuo R."/>
            <person name="Ohm R.A."/>
            <person name="Bhattacharya S.S."/>
            <person name="Shirouzu T."/>
            <person name="Yoshinaga Y."/>
            <person name="Martin F.M."/>
            <person name="Grigoriev I.V."/>
            <person name="Hibbett D.S."/>
        </authorList>
    </citation>
    <scope>NUCLEOTIDE SEQUENCE [LARGE SCALE GENOMIC DNA]</scope>
    <source>
        <strain evidence="2 3">CBS 109695</strain>
    </source>
</reference>